<evidence type="ECO:0000256" key="1">
    <source>
        <dbReference type="SAM" id="MobiDB-lite"/>
    </source>
</evidence>
<dbReference type="Proteomes" id="UP001521785">
    <property type="component" value="Unassembled WGS sequence"/>
</dbReference>
<sequence>MSGDKINDDEYVARLLKQDAVEAAKKYSFVGLDAFHAKRNKTNEATSGQDMSGIDREMRTEDIGGDIVLIGQNDRFVIPTIDGKASTILEGAPTKHVLHGMKSTIAINAEDQDPLRALLRLLPVDITTLRGTAEELILPHGGPEAQQSRPMGQKDDSDPLEAIVGPLPPPKQPAVRSRGRGAHKSDAEGINARFSAAYDPALDNEPLSNNGDQWGDAVEAYRDRQRWKQQGAERLKAAGFSDEQVRKWERGDEKTEEDVRWTARGQSREWDRGKVVDADGDIGHRATWVED</sequence>
<dbReference type="EMBL" id="JAKJXO020000001">
    <property type="protein sequence ID" value="KAL1613046.1"/>
    <property type="molecule type" value="Genomic_DNA"/>
</dbReference>
<name>A0ABR3S8M9_9PLEO</name>
<comment type="caution">
    <text evidence="2">The sequence shown here is derived from an EMBL/GenBank/DDBJ whole genome shotgun (WGS) entry which is preliminary data.</text>
</comment>
<evidence type="ECO:0000313" key="3">
    <source>
        <dbReference type="Proteomes" id="UP001521785"/>
    </source>
</evidence>
<gene>
    <name evidence="2" type="ORF">SLS60_001278</name>
</gene>
<dbReference type="PANTHER" id="PTHR40132:SF1">
    <property type="entry name" value="PRE-MRNA-SPLICING FACTOR 38B"/>
    <property type="match status" value="1"/>
</dbReference>
<keyword evidence="3" id="KW-1185">Reference proteome</keyword>
<protein>
    <submittedName>
        <fullName evidence="2">Uncharacterized protein</fullName>
    </submittedName>
</protein>
<accession>A0ABR3S8M9</accession>
<feature type="region of interest" description="Disordered" evidence="1">
    <location>
        <begin position="248"/>
        <end position="268"/>
    </location>
</feature>
<organism evidence="2 3">
    <name type="scientific">Paraconiothyrium brasiliense</name>
    <dbReference type="NCBI Taxonomy" id="300254"/>
    <lineage>
        <taxon>Eukaryota</taxon>
        <taxon>Fungi</taxon>
        <taxon>Dikarya</taxon>
        <taxon>Ascomycota</taxon>
        <taxon>Pezizomycotina</taxon>
        <taxon>Dothideomycetes</taxon>
        <taxon>Pleosporomycetidae</taxon>
        <taxon>Pleosporales</taxon>
        <taxon>Massarineae</taxon>
        <taxon>Didymosphaeriaceae</taxon>
        <taxon>Paraconiothyrium</taxon>
    </lineage>
</organism>
<proteinExistence type="predicted"/>
<dbReference type="PANTHER" id="PTHR40132">
    <property type="entry name" value="PRE-MRNA-SPLICING FACTOR 38B"/>
    <property type="match status" value="1"/>
</dbReference>
<reference evidence="2 3" key="1">
    <citation type="submission" date="2024-02" db="EMBL/GenBank/DDBJ databases">
        <title>De novo assembly and annotation of 12 fungi associated with fruit tree decline syndrome in Ontario, Canada.</title>
        <authorList>
            <person name="Sulman M."/>
            <person name="Ellouze W."/>
            <person name="Ilyukhin E."/>
        </authorList>
    </citation>
    <scope>NUCLEOTIDE SEQUENCE [LARGE SCALE GENOMIC DNA]</scope>
    <source>
        <strain evidence="2 3">M42-189</strain>
    </source>
</reference>
<feature type="region of interest" description="Disordered" evidence="1">
    <location>
        <begin position="165"/>
        <end position="189"/>
    </location>
</feature>
<evidence type="ECO:0000313" key="2">
    <source>
        <dbReference type="EMBL" id="KAL1613046.1"/>
    </source>
</evidence>